<sequence>MGSTEAPSYLLLLPPVSLPPTPALLRETYGKTVAQVLKEVASHSEESSDAAVLEIALACEHLVNSQRLPRSSLYKKTQDLVAGVYRLICVLATENDINIEDKDGVDVRVLLVAWSPKTTDESVASNLFGPTVSLDVLAQGERPWRFAFGDESEDGEAMVRAFVQAKQQPSSSAQLGQDSTPAITEIAGARHRHVAVGGTFDHLHIGHKLLLTMTLFAVDQTSDQTSYSVTIGITGDQLLVKKKHAGLVESWAERQGSVAKFLNALIDFAPASRYSPPQVNARSDDSPNGKSIDITYASGLVVKHTEIQDPFGPTITDEQISALIISAETRSGGNAVNEKRSERGWNRLEVFEVDVLDGPGEIESVNNDARTNFDNKLSSSAIREKLARKTQGKM</sequence>
<dbReference type="InterPro" id="IPR004821">
    <property type="entry name" value="Cyt_trans-like"/>
</dbReference>
<proteinExistence type="predicted"/>
<evidence type="ECO:0000313" key="2">
    <source>
        <dbReference type="Proteomes" id="UP000504637"/>
    </source>
</evidence>
<dbReference type="GO" id="GO:0004140">
    <property type="term" value="F:dephospho-CoA kinase activity"/>
    <property type="evidence" value="ECO:0007669"/>
    <property type="project" value="TreeGrafter"/>
</dbReference>
<reference evidence="3" key="1">
    <citation type="submission" date="2020-01" db="EMBL/GenBank/DDBJ databases">
        <authorList>
            <consortium name="DOE Joint Genome Institute"/>
            <person name="Haridas S."/>
            <person name="Albert R."/>
            <person name="Binder M."/>
            <person name="Bloem J."/>
            <person name="Labutti K."/>
            <person name="Salamov A."/>
            <person name="Andreopoulos B."/>
            <person name="Baker S.E."/>
            <person name="Barry K."/>
            <person name="Bills G."/>
            <person name="Bluhm B.H."/>
            <person name="Cannon C."/>
            <person name="Castanera R."/>
            <person name="Culley D.E."/>
            <person name="Daum C."/>
            <person name="Ezra D."/>
            <person name="Gonzalez J.B."/>
            <person name="Henrissat B."/>
            <person name="Kuo A."/>
            <person name="Liang C."/>
            <person name="Lipzen A."/>
            <person name="Lutzoni F."/>
            <person name="Magnuson J."/>
            <person name="Mondo S."/>
            <person name="Nolan M."/>
            <person name="Ohm R."/>
            <person name="Pangilinan J."/>
            <person name="Park H.-J."/>
            <person name="Ramirez L."/>
            <person name="Alfaro M."/>
            <person name="Sun H."/>
            <person name="Tritt A."/>
            <person name="Yoshinaga Y."/>
            <person name="Zwiers L.-H."/>
            <person name="Turgeon B.G."/>
            <person name="Goodwin S.B."/>
            <person name="Spatafora J.W."/>
            <person name="Crous P.W."/>
            <person name="Grigoriev I.V."/>
        </authorList>
    </citation>
    <scope>NUCLEOTIDE SEQUENCE</scope>
    <source>
        <strain evidence="3">CBS 342.82</strain>
    </source>
</reference>
<dbReference type="PANTHER" id="PTHR10695:SF46">
    <property type="entry name" value="BIFUNCTIONAL COENZYME A SYNTHASE-RELATED"/>
    <property type="match status" value="1"/>
</dbReference>
<evidence type="ECO:0000313" key="3">
    <source>
        <dbReference type="RefSeq" id="XP_033464716.1"/>
    </source>
</evidence>
<dbReference type="Gene3D" id="3.40.50.620">
    <property type="entry name" value="HUPs"/>
    <property type="match status" value="1"/>
</dbReference>
<dbReference type="GeneID" id="54361565"/>
<dbReference type="SUPFAM" id="SSF52374">
    <property type="entry name" value="Nucleotidylyl transferase"/>
    <property type="match status" value="1"/>
</dbReference>
<protein>
    <recommendedName>
        <fullName evidence="1">Cytidyltransferase-like domain-containing protein</fullName>
    </recommendedName>
</protein>
<dbReference type="AlphaFoldDB" id="A0A6J3MID5"/>
<dbReference type="Pfam" id="PF01467">
    <property type="entry name" value="CTP_transf_like"/>
    <property type="match status" value="1"/>
</dbReference>
<organism evidence="3">
    <name type="scientific">Dissoconium aciculare CBS 342.82</name>
    <dbReference type="NCBI Taxonomy" id="1314786"/>
    <lineage>
        <taxon>Eukaryota</taxon>
        <taxon>Fungi</taxon>
        <taxon>Dikarya</taxon>
        <taxon>Ascomycota</taxon>
        <taxon>Pezizomycotina</taxon>
        <taxon>Dothideomycetes</taxon>
        <taxon>Dothideomycetidae</taxon>
        <taxon>Mycosphaerellales</taxon>
        <taxon>Dissoconiaceae</taxon>
        <taxon>Dissoconium</taxon>
    </lineage>
</organism>
<keyword evidence="2" id="KW-1185">Reference proteome</keyword>
<accession>A0A6J3MID5</accession>
<dbReference type="GO" id="GO:0015937">
    <property type="term" value="P:coenzyme A biosynthetic process"/>
    <property type="evidence" value="ECO:0007669"/>
    <property type="project" value="TreeGrafter"/>
</dbReference>
<dbReference type="PANTHER" id="PTHR10695">
    <property type="entry name" value="DEPHOSPHO-COA KINASE-RELATED"/>
    <property type="match status" value="1"/>
</dbReference>
<dbReference type="RefSeq" id="XP_033464716.1">
    <property type="nucleotide sequence ID" value="XM_033603765.1"/>
</dbReference>
<gene>
    <name evidence="3" type="ORF">K489DRAFT_375811</name>
</gene>
<name>A0A6J3MID5_9PEZI</name>
<dbReference type="InterPro" id="IPR014729">
    <property type="entry name" value="Rossmann-like_a/b/a_fold"/>
</dbReference>
<dbReference type="Proteomes" id="UP000504637">
    <property type="component" value="Unplaced"/>
</dbReference>
<dbReference type="OrthoDB" id="330671at2759"/>
<reference evidence="3" key="2">
    <citation type="submission" date="2020-04" db="EMBL/GenBank/DDBJ databases">
        <authorList>
            <consortium name="NCBI Genome Project"/>
        </authorList>
    </citation>
    <scope>NUCLEOTIDE SEQUENCE</scope>
    <source>
        <strain evidence="3">CBS 342.82</strain>
    </source>
</reference>
<evidence type="ECO:0000259" key="1">
    <source>
        <dbReference type="Pfam" id="PF01467"/>
    </source>
</evidence>
<reference evidence="3" key="3">
    <citation type="submission" date="2025-08" db="UniProtKB">
        <authorList>
            <consortium name="RefSeq"/>
        </authorList>
    </citation>
    <scope>IDENTIFICATION</scope>
    <source>
        <strain evidence="3">CBS 342.82</strain>
    </source>
</reference>
<feature type="domain" description="Cytidyltransferase-like" evidence="1">
    <location>
        <begin position="196"/>
        <end position="385"/>
    </location>
</feature>